<dbReference type="EMBL" id="BK015452">
    <property type="protein sequence ID" value="DAE07549.1"/>
    <property type="molecule type" value="Genomic_DNA"/>
</dbReference>
<protein>
    <submittedName>
        <fullName evidence="1">Uncharacterized protein</fullName>
    </submittedName>
</protein>
<proteinExistence type="predicted"/>
<sequence length="109" mass="11987">MNKPNLTPNITESARIATRIDTLHGIPRLTVAVWDDAARDYVCHSRDYPADSTRFEQLEALRALVVDTLYIDAKFDGDLSGYYVATLAKLDALLDAEMKASLALEGGAE</sequence>
<evidence type="ECO:0000313" key="1">
    <source>
        <dbReference type="EMBL" id="DAE07549.1"/>
    </source>
</evidence>
<organism evidence="1">
    <name type="scientific">Podoviridae sp. ctnCN2</name>
    <dbReference type="NCBI Taxonomy" id="2825274"/>
    <lineage>
        <taxon>Viruses</taxon>
        <taxon>Duplodnaviria</taxon>
        <taxon>Heunggongvirae</taxon>
        <taxon>Uroviricota</taxon>
        <taxon>Caudoviricetes</taxon>
    </lineage>
</organism>
<accession>A0A8S5PLU5</accession>
<reference evidence="1" key="1">
    <citation type="journal article" date="2021" name="Proc. Natl. Acad. Sci. U.S.A.">
        <title>A Catalog of Tens of Thousands of Viruses from Human Metagenomes Reveals Hidden Associations with Chronic Diseases.</title>
        <authorList>
            <person name="Tisza M.J."/>
            <person name="Buck C.B."/>
        </authorList>
    </citation>
    <scope>NUCLEOTIDE SEQUENCE</scope>
    <source>
        <strain evidence="1">CtnCN2</strain>
    </source>
</reference>
<name>A0A8S5PLU5_9CAUD</name>